<gene>
    <name evidence="1" type="ORF">DS843_22570</name>
</gene>
<evidence type="ECO:0000313" key="2">
    <source>
        <dbReference type="Proteomes" id="UP000480854"/>
    </source>
</evidence>
<dbReference type="EMBL" id="QOKW01000022">
    <property type="protein sequence ID" value="KAA0677627.1"/>
    <property type="molecule type" value="Genomic_DNA"/>
</dbReference>
<accession>A0A9W7KQF6</accession>
<dbReference type="RefSeq" id="WP_149471097.1">
    <property type="nucleotide sequence ID" value="NZ_QOKW01000022.1"/>
</dbReference>
<name>A0A9W7KQF6_9PROT</name>
<reference evidence="1 2" key="1">
    <citation type="submission" date="2018-07" db="EMBL/GenBank/DDBJ databases">
        <title>Genome sequence of Azospirillum sp. ATCC 49961.</title>
        <authorList>
            <person name="Sant'Anna F.H."/>
            <person name="Baldani J.I."/>
            <person name="Zilli J.E."/>
            <person name="Reis V.M."/>
            <person name="Hartmann A."/>
            <person name="Cruz L."/>
            <person name="de Souza E.M."/>
            <person name="de Oliveira Pedrosa F."/>
            <person name="Passaglia L.M.P."/>
        </authorList>
    </citation>
    <scope>NUCLEOTIDE SEQUENCE [LARGE SCALE GENOMIC DNA]</scope>
    <source>
        <strain evidence="1 2">ATCC 49961</strain>
    </source>
</reference>
<keyword evidence="2" id="KW-1185">Reference proteome</keyword>
<evidence type="ECO:0000313" key="1">
    <source>
        <dbReference type="EMBL" id="KAA0677627.1"/>
    </source>
</evidence>
<sequence>MNALIIIAILTASVVIEKQDAIATMLDDPGPASAQEELFDRAGARIDVNLSALQSAPNGTINP</sequence>
<dbReference type="AlphaFoldDB" id="A0A9W7KQF6"/>
<protein>
    <submittedName>
        <fullName evidence="1">Uncharacterized protein</fullName>
    </submittedName>
</protein>
<dbReference type="Proteomes" id="UP000480854">
    <property type="component" value="Unassembled WGS sequence"/>
</dbReference>
<comment type="caution">
    <text evidence="1">The sequence shown here is derived from an EMBL/GenBank/DDBJ whole genome shotgun (WGS) entry which is preliminary data.</text>
</comment>
<organism evidence="1 2">
    <name type="scientific">Roseomonas genomospecies 6</name>
    <dbReference type="NCBI Taxonomy" id="214106"/>
    <lineage>
        <taxon>Bacteria</taxon>
        <taxon>Pseudomonadati</taxon>
        <taxon>Pseudomonadota</taxon>
        <taxon>Alphaproteobacteria</taxon>
        <taxon>Acetobacterales</taxon>
        <taxon>Roseomonadaceae</taxon>
        <taxon>Roseomonas</taxon>
    </lineage>
</organism>
<proteinExistence type="predicted"/>